<name>A0AA36GH04_CYLNA</name>
<evidence type="ECO:0000313" key="2">
    <source>
        <dbReference type="EMBL" id="CAJ0590873.1"/>
    </source>
</evidence>
<dbReference type="Proteomes" id="UP001176961">
    <property type="component" value="Unassembled WGS sequence"/>
</dbReference>
<keyword evidence="3" id="KW-1185">Reference proteome</keyword>
<protein>
    <submittedName>
        <fullName evidence="2">Uncharacterized protein</fullName>
    </submittedName>
</protein>
<organism evidence="2 3">
    <name type="scientific">Cylicocyclus nassatus</name>
    <name type="common">Nematode worm</name>
    <dbReference type="NCBI Taxonomy" id="53992"/>
    <lineage>
        <taxon>Eukaryota</taxon>
        <taxon>Metazoa</taxon>
        <taxon>Ecdysozoa</taxon>
        <taxon>Nematoda</taxon>
        <taxon>Chromadorea</taxon>
        <taxon>Rhabditida</taxon>
        <taxon>Rhabditina</taxon>
        <taxon>Rhabditomorpha</taxon>
        <taxon>Strongyloidea</taxon>
        <taxon>Strongylidae</taxon>
        <taxon>Cylicocyclus</taxon>
    </lineage>
</organism>
<proteinExistence type="predicted"/>
<comment type="caution">
    <text evidence="2">The sequence shown here is derived from an EMBL/GenBank/DDBJ whole genome shotgun (WGS) entry which is preliminary data.</text>
</comment>
<sequence length="209" mass="23934">MKCTLILAALFAASWCDLNADLKNLFNRRCSDWNEMKNRDIVKLLKINKTVETEPQGDGEKKNEGKNVSVKYYCALTQVARLAQQFNVTGLVQYYRPMIPFSLPMQDVVRDLGKMLTKYTPVAMNANDDHYPFGCDFGVKSYKKLIPQKKKKKNKKKKKQKKRYMTVTEYDAYCVVVTAEFVVGVLGQILGGYYTNDIKAILDALSKQE</sequence>
<keyword evidence="1" id="KW-0732">Signal</keyword>
<gene>
    <name evidence="2" type="ORF">CYNAS_LOCUS2856</name>
</gene>
<reference evidence="2" key="1">
    <citation type="submission" date="2023-07" db="EMBL/GenBank/DDBJ databases">
        <authorList>
            <consortium name="CYATHOMIX"/>
        </authorList>
    </citation>
    <scope>NUCLEOTIDE SEQUENCE</scope>
    <source>
        <strain evidence="2">N/A</strain>
    </source>
</reference>
<evidence type="ECO:0000256" key="1">
    <source>
        <dbReference type="SAM" id="SignalP"/>
    </source>
</evidence>
<feature type="chain" id="PRO_5041431080" evidence="1">
    <location>
        <begin position="17"/>
        <end position="209"/>
    </location>
</feature>
<dbReference type="EMBL" id="CATQJL010000001">
    <property type="protein sequence ID" value="CAJ0590873.1"/>
    <property type="molecule type" value="Genomic_DNA"/>
</dbReference>
<accession>A0AA36GH04</accession>
<evidence type="ECO:0000313" key="3">
    <source>
        <dbReference type="Proteomes" id="UP001176961"/>
    </source>
</evidence>
<dbReference type="AlphaFoldDB" id="A0AA36GH04"/>
<feature type="signal peptide" evidence="1">
    <location>
        <begin position="1"/>
        <end position="16"/>
    </location>
</feature>